<comment type="caution">
    <text evidence="1">The sequence shown here is derived from an EMBL/GenBank/DDBJ whole genome shotgun (WGS) entry which is preliminary data.</text>
</comment>
<evidence type="ECO:0000313" key="2">
    <source>
        <dbReference type="Proteomes" id="UP001361239"/>
    </source>
</evidence>
<sequence>MAGRGHKDIFADDIAWGQGASPGIQYARFLLDEDNAATSPMVILSKFAPDEVVEPHTHGCNYLEYIIEGSQMVGKANFTKGDLRWAKAGTGYGPIVVGPEGCTVLIVFQEAAKSNTIPLGKARTPESA</sequence>
<gene>
    <name evidence="1" type="ORF">WG901_03430</name>
</gene>
<dbReference type="InterPro" id="IPR011051">
    <property type="entry name" value="RmlC_Cupin_sf"/>
</dbReference>
<reference evidence="1 2" key="1">
    <citation type="submission" date="2024-03" db="EMBL/GenBank/DDBJ databases">
        <authorList>
            <person name="Jo J.-H."/>
        </authorList>
    </citation>
    <scope>NUCLEOTIDE SEQUENCE [LARGE SCALE GENOMIC DNA]</scope>
    <source>
        <strain evidence="1 2">PS1R-30</strain>
    </source>
</reference>
<organism evidence="1 2">
    <name type="scientific">Novosphingobium anseongense</name>
    <dbReference type="NCBI Taxonomy" id="3133436"/>
    <lineage>
        <taxon>Bacteria</taxon>
        <taxon>Pseudomonadati</taxon>
        <taxon>Pseudomonadota</taxon>
        <taxon>Alphaproteobacteria</taxon>
        <taxon>Sphingomonadales</taxon>
        <taxon>Sphingomonadaceae</taxon>
        <taxon>Novosphingobium</taxon>
    </lineage>
</organism>
<keyword evidence="2" id="KW-1185">Reference proteome</keyword>
<accession>A0ABU8RRF4</accession>
<dbReference type="Proteomes" id="UP001361239">
    <property type="component" value="Unassembled WGS sequence"/>
</dbReference>
<dbReference type="Gene3D" id="2.60.120.10">
    <property type="entry name" value="Jelly Rolls"/>
    <property type="match status" value="1"/>
</dbReference>
<dbReference type="EMBL" id="JBBHJZ010000001">
    <property type="protein sequence ID" value="MEJ5975671.1"/>
    <property type="molecule type" value="Genomic_DNA"/>
</dbReference>
<evidence type="ECO:0008006" key="3">
    <source>
        <dbReference type="Google" id="ProtNLM"/>
    </source>
</evidence>
<evidence type="ECO:0000313" key="1">
    <source>
        <dbReference type="EMBL" id="MEJ5975671.1"/>
    </source>
</evidence>
<name>A0ABU8RRF4_9SPHN</name>
<dbReference type="RefSeq" id="WP_339585603.1">
    <property type="nucleotide sequence ID" value="NZ_JBBHJZ010000001.1"/>
</dbReference>
<proteinExistence type="predicted"/>
<dbReference type="SUPFAM" id="SSF51182">
    <property type="entry name" value="RmlC-like cupins"/>
    <property type="match status" value="1"/>
</dbReference>
<dbReference type="InterPro" id="IPR014710">
    <property type="entry name" value="RmlC-like_jellyroll"/>
</dbReference>
<protein>
    <recommendedName>
        <fullName evidence="3">ChrR-like cupin domain-containing protein</fullName>
    </recommendedName>
</protein>